<evidence type="ECO:0000256" key="10">
    <source>
        <dbReference type="ARBA" id="ARBA00022840"/>
    </source>
</evidence>
<evidence type="ECO:0000256" key="13">
    <source>
        <dbReference type="ARBA" id="ARBA00023136"/>
    </source>
</evidence>
<evidence type="ECO:0000259" key="16">
    <source>
        <dbReference type="PROSITE" id="PS50109"/>
    </source>
</evidence>
<feature type="transmembrane region" description="Helical" evidence="14">
    <location>
        <begin position="179"/>
        <end position="199"/>
    </location>
</feature>
<protein>
    <recommendedName>
        <fullName evidence="3">histidine kinase</fullName>
        <ecNumber evidence="3">2.7.13.3</ecNumber>
    </recommendedName>
</protein>
<comment type="caution">
    <text evidence="17">The sequence shown here is derived from an EMBL/GenBank/DDBJ whole genome shotgun (WGS) entry which is preliminary data.</text>
</comment>
<evidence type="ECO:0000256" key="4">
    <source>
        <dbReference type="ARBA" id="ARBA00022475"/>
    </source>
</evidence>
<dbReference type="SMART" id="SM00387">
    <property type="entry name" value="HATPase_c"/>
    <property type="match status" value="1"/>
</dbReference>
<dbReference type="AlphaFoldDB" id="A0A3S1CT91"/>
<dbReference type="GO" id="GO:0005524">
    <property type="term" value="F:ATP binding"/>
    <property type="evidence" value="ECO:0007669"/>
    <property type="project" value="UniProtKB-KW"/>
</dbReference>
<organism evidence="17 18">
    <name type="scientific">Labedella endophytica</name>
    <dbReference type="NCBI Taxonomy" id="1523160"/>
    <lineage>
        <taxon>Bacteria</taxon>
        <taxon>Bacillati</taxon>
        <taxon>Actinomycetota</taxon>
        <taxon>Actinomycetes</taxon>
        <taxon>Micrococcales</taxon>
        <taxon>Microbacteriaceae</taxon>
        <taxon>Labedella</taxon>
    </lineage>
</organism>
<dbReference type="GO" id="GO:0000155">
    <property type="term" value="F:phosphorelay sensor kinase activity"/>
    <property type="evidence" value="ECO:0007669"/>
    <property type="project" value="InterPro"/>
</dbReference>
<keyword evidence="11 14" id="KW-1133">Transmembrane helix</keyword>
<dbReference type="InterPro" id="IPR036890">
    <property type="entry name" value="HATPase_C_sf"/>
</dbReference>
<name>A0A3S1CT91_9MICO</name>
<keyword evidence="12" id="KW-0902">Two-component regulatory system</keyword>
<evidence type="ECO:0000256" key="15">
    <source>
        <dbReference type="SAM" id="SignalP"/>
    </source>
</evidence>
<evidence type="ECO:0000256" key="7">
    <source>
        <dbReference type="ARBA" id="ARBA00022692"/>
    </source>
</evidence>
<dbReference type="InterPro" id="IPR029151">
    <property type="entry name" value="Sensor-like_sf"/>
</dbReference>
<dbReference type="InterPro" id="IPR003594">
    <property type="entry name" value="HATPase_dom"/>
</dbReference>
<dbReference type="Gene3D" id="3.30.565.10">
    <property type="entry name" value="Histidine kinase-like ATPase, C-terminal domain"/>
    <property type="match status" value="1"/>
</dbReference>
<dbReference type="SUPFAM" id="SSF55874">
    <property type="entry name" value="ATPase domain of HSP90 chaperone/DNA topoisomerase II/histidine kinase"/>
    <property type="match status" value="1"/>
</dbReference>
<dbReference type="EC" id="2.7.13.3" evidence="3"/>
<dbReference type="SUPFAM" id="SSF55890">
    <property type="entry name" value="Sporulation response regulatory protein Spo0B"/>
    <property type="match status" value="1"/>
</dbReference>
<evidence type="ECO:0000256" key="14">
    <source>
        <dbReference type="SAM" id="Phobius"/>
    </source>
</evidence>
<dbReference type="InterPro" id="IPR004358">
    <property type="entry name" value="Sig_transdc_His_kin-like_C"/>
</dbReference>
<dbReference type="SUPFAM" id="SSF103190">
    <property type="entry name" value="Sensory domain-like"/>
    <property type="match status" value="1"/>
</dbReference>
<evidence type="ECO:0000256" key="12">
    <source>
        <dbReference type="ARBA" id="ARBA00023012"/>
    </source>
</evidence>
<evidence type="ECO:0000256" key="8">
    <source>
        <dbReference type="ARBA" id="ARBA00022741"/>
    </source>
</evidence>
<dbReference type="InterPro" id="IPR033463">
    <property type="entry name" value="sCache_3"/>
</dbReference>
<proteinExistence type="predicted"/>
<evidence type="ECO:0000256" key="3">
    <source>
        <dbReference type="ARBA" id="ARBA00012438"/>
    </source>
</evidence>
<evidence type="ECO:0000256" key="11">
    <source>
        <dbReference type="ARBA" id="ARBA00022989"/>
    </source>
</evidence>
<evidence type="ECO:0000313" key="18">
    <source>
        <dbReference type="Proteomes" id="UP000274909"/>
    </source>
</evidence>
<keyword evidence="15" id="KW-0732">Signal</keyword>
<dbReference type="InterPro" id="IPR005467">
    <property type="entry name" value="His_kinase_dom"/>
</dbReference>
<keyword evidence="7 14" id="KW-0812">Transmembrane</keyword>
<evidence type="ECO:0000256" key="1">
    <source>
        <dbReference type="ARBA" id="ARBA00000085"/>
    </source>
</evidence>
<dbReference type="PROSITE" id="PS50109">
    <property type="entry name" value="HIS_KIN"/>
    <property type="match status" value="1"/>
</dbReference>
<comment type="catalytic activity">
    <reaction evidence="1">
        <text>ATP + protein L-histidine = ADP + protein N-phospho-L-histidine.</text>
        <dbReference type="EC" id="2.7.13.3"/>
    </reaction>
</comment>
<keyword evidence="6" id="KW-0808">Transferase</keyword>
<dbReference type="EMBL" id="RZGZ01000002">
    <property type="protein sequence ID" value="RUR02006.1"/>
    <property type="molecule type" value="Genomic_DNA"/>
</dbReference>
<dbReference type="GO" id="GO:0005886">
    <property type="term" value="C:plasma membrane"/>
    <property type="evidence" value="ECO:0007669"/>
    <property type="project" value="UniProtKB-SubCell"/>
</dbReference>
<dbReference type="Pfam" id="PF02518">
    <property type="entry name" value="HATPase_c"/>
    <property type="match status" value="1"/>
</dbReference>
<evidence type="ECO:0000256" key="9">
    <source>
        <dbReference type="ARBA" id="ARBA00022777"/>
    </source>
</evidence>
<keyword evidence="9 17" id="KW-0418">Kinase</keyword>
<evidence type="ECO:0000256" key="2">
    <source>
        <dbReference type="ARBA" id="ARBA00004651"/>
    </source>
</evidence>
<keyword evidence="4" id="KW-1003">Cell membrane</keyword>
<feature type="signal peptide" evidence="15">
    <location>
        <begin position="1"/>
        <end position="18"/>
    </location>
</feature>
<keyword evidence="5" id="KW-0597">Phosphoprotein</keyword>
<evidence type="ECO:0000313" key="17">
    <source>
        <dbReference type="EMBL" id="RUR02006.1"/>
    </source>
</evidence>
<evidence type="ECO:0000256" key="6">
    <source>
        <dbReference type="ARBA" id="ARBA00022679"/>
    </source>
</evidence>
<keyword evidence="8" id="KW-0547">Nucleotide-binding</keyword>
<evidence type="ECO:0000256" key="5">
    <source>
        <dbReference type="ARBA" id="ARBA00022553"/>
    </source>
</evidence>
<comment type="subcellular location">
    <subcellularLocation>
        <location evidence="2">Cell membrane</location>
        <topology evidence="2">Multi-pass membrane protein</topology>
    </subcellularLocation>
</comment>
<feature type="chain" id="PRO_5038939970" description="histidine kinase" evidence="15">
    <location>
        <begin position="19"/>
        <end position="413"/>
    </location>
</feature>
<dbReference type="Proteomes" id="UP000274909">
    <property type="component" value="Unassembled WGS sequence"/>
</dbReference>
<dbReference type="OrthoDB" id="9792686at2"/>
<keyword evidence="13 14" id="KW-0472">Membrane</keyword>
<feature type="domain" description="Histidine kinase" evidence="16">
    <location>
        <begin position="313"/>
        <end position="413"/>
    </location>
</feature>
<dbReference type="InterPro" id="IPR050980">
    <property type="entry name" value="2C_sensor_his_kinase"/>
</dbReference>
<dbReference type="Gene3D" id="1.10.287.130">
    <property type="match status" value="1"/>
</dbReference>
<dbReference type="Pfam" id="PF17203">
    <property type="entry name" value="sCache_3_2"/>
    <property type="match status" value="1"/>
</dbReference>
<sequence>MLLVLPSVITLAALSATAAVALSLQTSSIRSATADRVQTVASSLADLHEVRVTLESVTGAGTPGDLADADDLAQATATLQPIAELVGEAAGVYYVVVTDDEGVRITHPLVSQRGVQVSTTNASVLAGNRFLGTETGSSGSSLRAKVPVRSDDGEVVGMVAVGVLEADIAAQSNAALTHLLPWVVGALIVGTLASSFLTATVERRFRVLDGLSAEHEQMRRTSAALREQSHEFHTRLHVVHGLVSRGDPQEALDYIENVVTVEEPRADGVSRPGSAALRDAAVHAVRAELLDLGAQVEFDLHPDVPFDDGVVTVVTNLCRNAGEAGAVRVRCTLTSQGGRVSGRVDDDGPGIDDRAATRIFARGFSTKADSAGWGRGIGLDLVRRVVTSRDGTIEVGASPLGGTRFTFEMAVAG</sequence>
<dbReference type="Gene3D" id="3.30.450.20">
    <property type="entry name" value="PAS domain"/>
    <property type="match status" value="1"/>
</dbReference>
<dbReference type="PANTHER" id="PTHR44936">
    <property type="entry name" value="SENSOR PROTEIN CREC"/>
    <property type="match status" value="1"/>
</dbReference>
<dbReference type="InterPro" id="IPR016120">
    <property type="entry name" value="Sig_transdc_His_kin_SpoOB"/>
</dbReference>
<dbReference type="PANTHER" id="PTHR44936:SF10">
    <property type="entry name" value="SENSOR PROTEIN RSTB"/>
    <property type="match status" value="1"/>
</dbReference>
<reference evidence="17 18" key="1">
    <citation type="submission" date="2018-12" db="EMBL/GenBank/DDBJ databases">
        <authorList>
            <person name="Li F."/>
        </authorList>
    </citation>
    <scope>NUCLEOTIDE SEQUENCE [LARGE SCALE GENOMIC DNA]</scope>
    <source>
        <strain evidence="17 18">EGI 6500705</strain>
    </source>
</reference>
<dbReference type="PRINTS" id="PR00344">
    <property type="entry name" value="BCTRLSENSOR"/>
</dbReference>
<keyword evidence="10" id="KW-0067">ATP-binding</keyword>
<accession>A0A3S1CT91</accession>
<gene>
    <name evidence="17" type="ORF">ELQ94_05725</name>
</gene>
<keyword evidence="18" id="KW-1185">Reference proteome</keyword>